<dbReference type="EC" id="4.2.1.33" evidence="13"/>
<evidence type="ECO:0000256" key="13">
    <source>
        <dbReference type="HAMAP-Rule" id="MF_01026"/>
    </source>
</evidence>
<reference evidence="15 16" key="1">
    <citation type="submission" date="2018-01" db="EMBL/GenBank/DDBJ databases">
        <title>Saezia sanguinis gen. nov., sp. nov., in the order Burkholderiales isolated from human blood.</title>
        <authorList>
            <person name="Medina-Pascual M.J."/>
            <person name="Valdezate S."/>
            <person name="Monzon S."/>
            <person name="Cuesta I."/>
            <person name="Carrasco G."/>
            <person name="Villalon P."/>
            <person name="Saez-Nieto J.A."/>
        </authorList>
    </citation>
    <scope>NUCLEOTIDE SEQUENCE [LARGE SCALE GENOMIC DNA]</scope>
    <source>
        <strain evidence="15 16">CNM695-12</strain>
    </source>
</reference>
<dbReference type="EMBL" id="PQSP01000002">
    <property type="protein sequence ID" value="RUS67483.1"/>
    <property type="molecule type" value="Genomic_DNA"/>
</dbReference>
<evidence type="ECO:0000256" key="12">
    <source>
        <dbReference type="ARBA" id="ARBA00023304"/>
    </source>
</evidence>
<comment type="cofactor">
    <cofactor evidence="13">
        <name>[4Fe-4S] cluster</name>
        <dbReference type="ChEBI" id="CHEBI:49883"/>
    </cofactor>
    <text evidence="13">Binds 1 [4Fe-4S] cluster per subunit.</text>
</comment>
<dbReference type="Pfam" id="PF00330">
    <property type="entry name" value="Aconitase"/>
    <property type="match status" value="1"/>
</dbReference>
<evidence type="ECO:0000256" key="6">
    <source>
        <dbReference type="ARBA" id="ARBA00022485"/>
    </source>
</evidence>
<dbReference type="Gene3D" id="3.30.499.10">
    <property type="entry name" value="Aconitase, domain 3"/>
    <property type="match status" value="2"/>
</dbReference>
<evidence type="ECO:0000256" key="11">
    <source>
        <dbReference type="ARBA" id="ARBA00023239"/>
    </source>
</evidence>
<protein>
    <recommendedName>
        <fullName evidence="13">3-isopropylmalate dehydratase large subunit</fullName>
        <ecNumber evidence="13">4.2.1.33</ecNumber>
    </recommendedName>
    <alternativeName>
        <fullName evidence="13">Alpha-IPM isomerase</fullName>
        <shortName evidence="13">IPMI</shortName>
    </alternativeName>
    <alternativeName>
        <fullName evidence="13">Isopropylmalate isomerase</fullName>
    </alternativeName>
</protein>
<dbReference type="CDD" id="cd01583">
    <property type="entry name" value="IPMI"/>
    <property type="match status" value="1"/>
</dbReference>
<dbReference type="GO" id="GO:0009098">
    <property type="term" value="P:L-leucine biosynthetic process"/>
    <property type="evidence" value="ECO:0007669"/>
    <property type="project" value="UniProtKB-UniRule"/>
</dbReference>
<keyword evidence="11 13" id="KW-0456">Lyase</keyword>
<dbReference type="PANTHER" id="PTHR43822">
    <property type="entry name" value="HOMOACONITASE, MITOCHONDRIAL-RELATED"/>
    <property type="match status" value="1"/>
</dbReference>
<evidence type="ECO:0000256" key="7">
    <source>
        <dbReference type="ARBA" id="ARBA00022605"/>
    </source>
</evidence>
<evidence type="ECO:0000256" key="5">
    <source>
        <dbReference type="ARBA" id="ARBA00022430"/>
    </source>
</evidence>
<evidence type="ECO:0000256" key="4">
    <source>
        <dbReference type="ARBA" id="ARBA00011271"/>
    </source>
</evidence>
<gene>
    <name evidence="15" type="primary">leuC1</name>
    <name evidence="13" type="synonym">leuC</name>
    <name evidence="15" type="ORF">CUZ56_01430</name>
</gene>
<dbReference type="InterPro" id="IPR036008">
    <property type="entry name" value="Aconitase_4Fe-4S_dom"/>
</dbReference>
<evidence type="ECO:0000256" key="2">
    <source>
        <dbReference type="ARBA" id="ARBA00002695"/>
    </source>
</evidence>
<evidence type="ECO:0000256" key="9">
    <source>
        <dbReference type="ARBA" id="ARBA00023004"/>
    </source>
</evidence>
<dbReference type="GO" id="GO:0046872">
    <property type="term" value="F:metal ion binding"/>
    <property type="evidence" value="ECO:0007669"/>
    <property type="project" value="UniProtKB-KW"/>
</dbReference>
<keyword evidence="7 13" id="KW-0028">Amino-acid biosynthesis</keyword>
<evidence type="ECO:0000259" key="14">
    <source>
        <dbReference type="Pfam" id="PF00330"/>
    </source>
</evidence>
<evidence type="ECO:0000256" key="1">
    <source>
        <dbReference type="ARBA" id="ARBA00000491"/>
    </source>
</evidence>
<sequence>MAEVRDPSSAGKSMFQKIWDSHVIMARENRPTLLYVDRAMIHEGSFHAFAQMRQRHLSVRSPRQILGIADHYVPTRARTADGAATPEIARMIRQFDDNMHWAGIPNFSLADQSQGIVHVVGPEQGYTQPGMVVVCSDSHTSTHGALGSIAFGIGQSETVHVMATQVLWQGRPRVMRIRVDGQRAAGVSAKDVILAIIAHIGSSGATGYAIEYAGDVFSGMSIEERLTVCNMSIEAGARCGMVAPDDTTFEYLAGRPMAPKGALWEQAVAYWRTLPSDDNAVFDREVQIDGSQIEPMVTWGTSPENALPISACVPDPDAISDPLRRSAAQAALQYMDLQPGTPLEQVAVDTVFIGSCTNSRLSDLRAAAAVLKGRKAVVPGIVVPGSGLVKRDAEAEGLDRIFKDAGLEWLDSGCSMCAAINGDVVPAGKRCASTSNRNFVGRQGPGARTHLMSPAMVAAAAVTGHLTDVRKLAGA</sequence>
<dbReference type="PANTHER" id="PTHR43822:SF9">
    <property type="entry name" value="3-ISOPROPYLMALATE DEHYDRATASE"/>
    <property type="match status" value="1"/>
</dbReference>
<comment type="catalytic activity">
    <reaction evidence="1 13">
        <text>(2R,3S)-3-isopropylmalate = (2S)-2-isopropylmalate</text>
        <dbReference type="Rhea" id="RHEA:32287"/>
        <dbReference type="ChEBI" id="CHEBI:1178"/>
        <dbReference type="ChEBI" id="CHEBI:35121"/>
        <dbReference type="EC" id="4.2.1.33"/>
    </reaction>
</comment>
<dbReference type="PRINTS" id="PR00415">
    <property type="entry name" value="ACONITASE"/>
</dbReference>
<organism evidence="15 16">
    <name type="scientific">Saezia sanguinis</name>
    <dbReference type="NCBI Taxonomy" id="1965230"/>
    <lineage>
        <taxon>Bacteria</taxon>
        <taxon>Pseudomonadati</taxon>
        <taxon>Pseudomonadota</taxon>
        <taxon>Betaproteobacteria</taxon>
        <taxon>Burkholderiales</taxon>
        <taxon>Saeziaceae</taxon>
        <taxon>Saezia</taxon>
    </lineage>
</organism>
<evidence type="ECO:0000256" key="10">
    <source>
        <dbReference type="ARBA" id="ARBA00023014"/>
    </source>
</evidence>
<dbReference type="RefSeq" id="WP_126979543.1">
    <property type="nucleotide sequence ID" value="NZ_PQSP01000002.1"/>
</dbReference>
<dbReference type="InterPro" id="IPR004430">
    <property type="entry name" value="3-IsopropMal_deHydase_lsu"/>
</dbReference>
<comment type="function">
    <text evidence="2 13">Catalyzes the isomerization between 2-isopropylmalate and 3-isopropylmalate, via the formation of 2-isopropylmaleate.</text>
</comment>
<keyword evidence="8 13" id="KW-0479">Metal-binding</keyword>
<dbReference type="InterPro" id="IPR015931">
    <property type="entry name" value="Acnase/IPM_dHydase_lsu_aba_1/3"/>
</dbReference>
<dbReference type="SUPFAM" id="SSF53732">
    <property type="entry name" value="Aconitase iron-sulfur domain"/>
    <property type="match status" value="1"/>
</dbReference>
<dbReference type="PROSITE" id="PS00450">
    <property type="entry name" value="ACONITASE_1"/>
    <property type="match status" value="1"/>
</dbReference>
<name>A0A433SFG0_9BURK</name>
<dbReference type="NCBIfam" id="TIGR00170">
    <property type="entry name" value="leuC"/>
    <property type="match status" value="1"/>
</dbReference>
<dbReference type="Proteomes" id="UP000286947">
    <property type="component" value="Unassembled WGS sequence"/>
</dbReference>
<comment type="caution">
    <text evidence="15">The sequence shown here is derived from an EMBL/GenBank/DDBJ whole genome shotgun (WGS) entry which is preliminary data.</text>
</comment>
<dbReference type="AlphaFoldDB" id="A0A433SFG0"/>
<comment type="pathway">
    <text evidence="3 13">Amino-acid biosynthesis; L-leucine biosynthesis; L-leucine from 3-methyl-2-oxobutanoate: step 2/4.</text>
</comment>
<dbReference type="InterPro" id="IPR001030">
    <property type="entry name" value="Acoase/IPM_deHydtase_lsu_aba"/>
</dbReference>
<dbReference type="NCBIfam" id="NF004016">
    <property type="entry name" value="PRK05478.1"/>
    <property type="match status" value="1"/>
</dbReference>
<comment type="similarity">
    <text evidence="13">Belongs to the aconitase/IPM isomerase family. LeuC type 1 subfamily.</text>
</comment>
<proteinExistence type="inferred from homology"/>
<keyword evidence="16" id="KW-1185">Reference proteome</keyword>
<comment type="subunit">
    <text evidence="4 13">Heterodimer of LeuC and LeuD.</text>
</comment>
<feature type="binding site" evidence="13">
    <location>
        <position position="414"/>
    </location>
    <ligand>
        <name>[4Fe-4S] cluster</name>
        <dbReference type="ChEBI" id="CHEBI:49883"/>
    </ligand>
</feature>
<feature type="binding site" evidence="13">
    <location>
        <position position="356"/>
    </location>
    <ligand>
        <name>[4Fe-4S] cluster</name>
        <dbReference type="ChEBI" id="CHEBI:49883"/>
    </ligand>
</feature>
<dbReference type="InterPro" id="IPR033941">
    <property type="entry name" value="IPMI_cat"/>
</dbReference>
<dbReference type="NCBIfam" id="NF009116">
    <property type="entry name" value="PRK12466.1"/>
    <property type="match status" value="1"/>
</dbReference>
<keyword evidence="12 13" id="KW-0100">Branched-chain amino acid biosynthesis</keyword>
<evidence type="ECO:0000256" key="3">
    <source>
        <dbReference type="ARBA" id="ARBA00004729"/>
    </source>
</evidence>
<keyword evidence="6 13" id="KW-0004">4Fe-4S</keyword>
<keyword evidence="5 13" id="KW-0432">Leucine biosynthesis</keyword>
<keyword evidence="9 13" id="KW-0408">Iron</keyword>
<evidence type="ECO:0000313" key="16">
    <source>
        <dbReference type="Proteomes" id="UP000286947"/>
    </source>
</evidence>
<dbReference type="UniPathway" id="UPA00048">
    <property type="reaction ID" value="UER00071"/>
</dbReference>
<dbReference type="GO" id="GO:0003861">
    <property type="term" value="F:3-isopropylmalate dehydratase activity"/>
    <property type="evidence" value="ECO:0007669"/>
    <property type="project" value="UniProtKB-UniRule"/>
</dbReference>
<evidence type="ECO:0000313" key="15">
    <source>
        <dbReference type="EMBL" id="RUS67483.1"/>
    </source>
</evidence>
<feature type="domain" description="Aconitase/3-isopropylmalate dehydratase large subunit alpha/beta/alpha" evidence="14">
    <location>
        <begin position="16"/>
        <end position="464"/>
    </location>
</feature>
<dbReference type="InterPro" id="IPR018136">
    <property type="entry name" value="Aconitase_4Fe-4S_BS"/>
</dbReference>
<dbReference type="GO" id="GO:0051539">
    <property type="term" value="F:4 iron, 4 sulfur cluster binding"/>
    <property type="evidence" value="ECO:0007669"/>
    <property type="project" value="UniProtKB-KW"/>
</dbReference>
<accession>A0A433SFG0</accession>
<feature type="binding site" evidence="13">
    <location>
        <position position="417"/>
    </location>
    <ligand>
        <name>[4Fe-4S] cluster</name>
        <dbReference type="ChEBI" id="CHEBI:49883"/>
    </ligand>
</feature>
<keyword evidence="10 13" id="KW-0411">Iron-sulfur</keyword>
<dbReference type="OrthoDB" id="9802769at2"/>
<evidence type="ECO:0000256" key="8">
    <source>
        <dbReference type="ARBA" id="ARBA00022723"/>
    </source>
</evidence>
<dbReference type="InterPro" id="IPR050067">
    <property type="entry name" value="IPM_dehydratase_rel_enz"/>
</dbReference>
<dbReference type="HAMAP" id="MF_01026">
    <property type="entry name" value="LeuC_type1"/>
    <property type="match status" value="1"/>
</dbReference>